<dbReference type="OrthoDB" id="2250022at2759"/>
<evidence type="ECO:0000313" key="5">
    <source>
        <dbReference type="Proteomes" id="UP000001542"/>
    </source>
</evidence>
<dbReference type="PANTHER" id="PTHR12124:SF47">
    <property type="entry name" value="EXOSOME COMPONENT 10"/>
    <property type="match status" value="1"/>
</dbReference>
<dbReference type="InterPro" id="IPR002121">
    <property type="entry name" value="HRDC_dom"/>
</dbReference>
<dbReference type="InterPro" id="IPR044876">
    <property type="entry name" value="HRDC_dom_sf"/>
</dbReference>
<dbReference type="Gene3D" id="3.30.420.10">
    <property type="entry name" value="Ribonuclease H-like superfamily/Ribonuclease H"/>
    <property type="match status" value="1"/>
</dbReference>
<reference evidence="4" key="1">
    <citation type="submission" date="2006-10" db="EMBL/GenBank/DDBJ databases">
        <authorList>
            <person name="Amadeo P."/>
            <person name="Zhao Q."/>
            <person name="Wortman J."/>
            <person name="Fraser-Liggett C."/>
            <person name="Carlton J."/>
        </authorList>
    </citation>
    <scope>NUCLEOTIDE SEQUENCE</scope>
    <source>
        <strain evidence="4">G3</strain>
    </source>
</reference>
<dbReference type="PANTHER" id="PTHR12124">
    <property type="entry name" value="POLYMYOSITIS/SCLERODERMA AUTOANTIGEN-RELATED"/>
    <property type="match status" value="1"/>
</dbReference>
<dbReference type="InterPro" id="IPR045092">
    <property type="entry name" value="Rrp6-like"/>
</dbReference>
<feature type="domain" description="HRDC" evidence="3">
    <location>
        <begin position="352"/>
        <end position="433"/>
    </location>
</feature>
<dbReference type="VEuPathDB" id="TrichDB:TVAG_197890"/>
<dbReference type="Proteomes" id="UP000001542">
    <property type="component" value="Unassembled WGS sequence"/>
</dbReference>
<dbReference type="GO" id="GO:0005730">
    <property type="term" value="C:nucleolus"/>
    <property type="evidence" value="ECO:0000318"/>
    <property type="project" value="GO_Central"/>
</dbReference>
<dbReference type="SMR" id="A2EJK5"/>
<evidence type="ECO:0000256" key="2">
    <source>
        <dbReference type="ARBA" id="ARBA00023242"/>
    </source>
</evidence>
<dbReference type="STRING" id="5722.A2EJK5"/>
<keyword evidence="5" id="KW-1185">Reference proteome</keyword>
<dbReference type="SUPFAM" id="SSF47819">
    <property type="entry name" value="HRDC-like"/>
    <property type="match status" value="1"/>
</dbReference>
<dbReference type="InterPro" id="IPR036397">
    <property type="entry name" value="RNaseH_sf"/>
</dbReference>
<dbReference type="InterPro" id="IPR002562">
    <property type="entry name" value="3'-5'_exonuclease_dom"/>
</dbReference>
<evidence type="ECO:0000256" key="1">
    <source>
        <dbReference type="ARBA" id="ARBA00004123"/>
    </source>
</evidence>
<evidence type="ECO:0000259" key="3">
    <source>
        <dbReference type="PROSITE" id="PS50967"/>
    </source>
</evidence>
<reference evidence="4" key="2">
    <citation type="journal article" date="2007" name="Science">
        <title>Draft genome sequence of the sexually transmitted pathogen Trichomonas vaginalis.</title>
        <authorList>
            <person name="Carlton J.M."/>
            <person name="Hirt R.P."/>
            <person name="Silva J.C."/>
            <person name="Delcher A.L."/>
            <person name="Schatz M."/>
            <person name="Zhao Q."/>
            <person name="Wortman J.R."/>
            <person name="Bidwell S.L."/>
            <person name="Alsmark U.C.M."/>
            <person name="Besteiro S."/>
            <person name="Sicheritz-Ponten T."/>
            <person name="Noel C.J."/>
            <person name="Dacks J.B."/>
            <person name="Foster P.G."/>
            <person name="Simillion C."/>
            <person name="Van de Peer Y."/>
            <person name="Miranda-Saavedra D."/>
            <person name="Barton G.J."/>
            <person name="Westrop G.D."/>
            <person name="Mueller S."/>
            <person name="Dessi D."/>
            <person name="Fiori P.L."/>
            <person name="Ren Q."/>
            <person name="Paulsen I."/>
            <person name="Zhang H."/>
            <person name="Bastida-Corcuera F.D."/>
            <person name="Simoes-Barbosa A."/>
            <person name="Brown M.T."/>
            <person name="Hayes R.D."/>
            <person name="Mukherjee M."/>
            <person name="Okumura C.Y."/>
            <person name="Schneider R."/>
            <person name="Smith A.J."/>
            <person name="Vanacova S."/>
            <person name="Villalvazo M."/>
            <person name="Haas B.J."/>
            <person name="Pertea M."/>
            <person name="Feldblyum T.V."/>
            <person name="Utterback T.R."/>
            <person name="Shu C.L."/>
            <person name="Osoegawa K."/>
            <person name="de Jong P.J."/>
            <person name="Hrdy I."/>
            <person name="Horvathova L."/>
            <person name="Zubacova Z."/>
            <person name="Dolezal P."/>
            <person name="Malik S.B."/>
            <person name="Logsdon J.M. Jr."/>
            <person name="Henze K."/>
            <person name="Gupta A."/>
            <person name="Wang C.C."/>
            <person name="Dunne R.L."/>
            <person name="Upcroft J.A."/>
            <person name="Upcroft P."/>
            <person name="White O."/>
            <person name="Salzberg S.L."/>
            <person name="Tang P."/>
            <person name="Chiu C.-H."/>
            <person name="Lee Y.-S."/>
            <person name="Embley T.M."/>
            <person name="Coombs G.H."/>
            <person name="Mottram J.C."/>
            <person name="Tachezy J."/>
            <person name="Fraser-Liggett C.M."/>
            <person name="Johnson P.J."/>
        </authorList>
    </citation>
    <scope>NUCLEOTIDE SEQUENCE [LARGE SCALE GENOMIC DNA]</scope>
    <source>
        <strain evidence="4">G3</strain>
    </source>
</reference>
<dbReference type="GO" id="GO:0000467">
    <property type="term" value="P:exonucleolytic trimming to generate mature 3'-end of 5.8S rRNA from tricistronic rRNA transcript (SSU-rRNA, 5.8S rRNA, LSU-rRNA)"/>
    <property type="evidence" value="ECO:0000318"/>
    <property type="project" value="GO_Central"/>
</dbReference>
<dbReference type="KEGG" id="tva:4765062"/>
<dbReference type="SUPFAM" id="SSF53098">
    <property type="entry name" value="Ribonuclease H-like"/>
    <property type="match status" value="1"/>
</dbReference>
<dbReference type="AlphaFoldDB" id="A2EJK5"/>
<dbReference type="Gene3D" id="1.10.150.80">
    <property type="entry name" value="HRDC domain"/>
    <property type="match status" value="1"/>
</dbReference>
<dbReference type="InterPro" id="IPR012337">
    <property type="entry name" value="RNaseH-like_sf"/>
</dbReference>
<proteinExistence type="predicted"/>
<dbReference type="InParanoid" id="A2EJK5"/>
<dbReference type="GO" id="GO:0071037">
    <property type="term" value="P:nuclear polyadenylation-dependent snRNA catabolic process"/>
    <property type="evidence" value="ECO:0000318"/>
    <property type="project" value="GO_Central"/>
</dbReference>
<dbReference type="Pfam" id="PF01612">
    <property type="entry name" value="DNA_pol_A_exo1"/>
    <property type="match status" value="1"/>
</dbReference>
<dbReference type="GO" id="GO:0071051">
    <property type="term" value="P:poly(A)-dependent snoRNA 3'-end processing"/>
    <property type="evidence" value="ECO:0000318"/>
    <property type="project" value="GO_Central"/>
</dbReference>
<name>A2EJK5_TRIV3</name>
<dbReference type="InterPro" id="IPR010997">
    <property type="entry name" value="HRDC-like_sf"/>
</dbReference>
<dbReference type="eggNOG" id="KOG2206">
    <property type="taxonomic scope" value="Eukaryota"/>
</dbReference>
<dbReference type="GO" id="GO:0071039">
    <property type="term" value="P:nuclear polyadenylation-dependent CUT catabolic process"/>
    <property type="evidence" value="ECO:0000318"/>
    <property type="project" value="GO_Central"/>
</dbReference>
<evidence type="ECO:0000313" key="4">
    <source>
        <dbReference type="EMBL" id="EAY07175.1"/>
    </source>
</evidence>
<dbReference type="RefSeq" id="XP_001319398.1">
    <property type="nucleotide sequence ID" value="XM_001319363.1"/>
</dbReference>
<dbReference type="VEuPathDB" id="TrichDB:TVAGG3_0617380"/>
<dbReference type="GO" id="GO:0071036">
    <property type="term" value="P:nuclear polyadenylation-dependent snoRNA catabolic process"/>
    <property type="evidence" value="ECO:0000318"/>
    <property type="project" value="GO_Central"/>
</dbReference>
<keyword evidence="2" id="KW-0539">Nucleus</keyword>
<dbReference type="EMBL" id="DS113406">
    <property type="protein sequence ID" value="EAY07175.1"/>
    <property type="molecule type" value="Genomic_DNA"/>
</dbReference>
<dbReference type="GO" id="GO:0071044">
    <property type="term" value="P:histone mRNA catabolic process"/>
    <property type="evidence" value="ECO:0000318"/>
    <property type="project" value="GO_Central"/>
</dbReference>
<dbReference type="GO" id="GO:0000175">
    <property type="term" value="F:3'-5'-RNA exonuclease activity"/>
    <property type="evidence" value="ECO:0000318"/>
    <property type="project" value="GO_Central"/>
</dbReference>
<accession>A2EJK5</accession>
<dbReference type="GO" id="GO:0071040">
    <property type="term" value="P:nuclear polyadenylation-dependent antisense transcript catabolic process"/>
    <property type="evidence" value="ECO:0000318"/>
    <property type="project" value="GO_Central"/>
</dbReference>
<dbReference type="GO" id="GO:0000166">
    <property type="term" value="F:nucleotide binding"/>
    <property type="evidence" value="ECO:0007669"/>
    <property type="project" value="InterPro"/>
</dbReference>
<organism evidence="4 5">
    <name type="scientific">Trichomonas vaginalis (strain ATCC PRA-98 / G3)</name>
    <dbReference type="NCBI Taxonomy" id="412133"/>
    <lineage>
        <taxon>Eukaryota</taxon>
        <taxon>Metamonada</taxon>
        <taxon>Parabasalia</taxon>
        <taxon>Trichomonadida</taxon>
        <taxon>Trichomonadidae</taxon>
        <taxon>Trichomonas</taxon>
    </lineage>
</organism>
<comment type="subcellular location">
    <subcellularLocation>
        <location evidence="1">Nucleus</location>
    </subcellularLocation>
</comment>
<sequence>MIDVDDLITALKDLTETANKLPVGTDYSIETLDDSIMEKLNSIQAQVIYITQLTVDFIDPINDDINKNIIENRCELAITKLLDSSFINEKQNVLSLNESKDNDIIEEEINGRIFYYSKSIAKPLKYNSTYSEVPQFPQITFTPDFLTLCSFKSDFSYQFIDKEEDLKRVIFKLKSMTTLFISIEIHRVRTYIPFPCLIVLYSPYVGIFIIDLLKLRCCTGILSELLYNKEIIKIFFDKELFKIMHESLGIYVYPYVDLSLVNTQSLEHIFKQEFDGLCVVDWRIRPFTDELINIAVRRVNVLPKITIKSKIDLNIINKMNVHEKEEFMHQKFTKEMARELVVHLCSKFGNLNSNGLKILEELLLWRDEKAYLEDESPNFIALDKEMWILSYIQPMSSEELISCLGENISPYLKEDINGIVGIIKNRNYRSKGRRKISDHINN</sequence>
<dbReference type="GO" id="GO:0071038">
    <property type="term" value="P:TRAMP-dependent tRNA surveillance pathway"/>
    <property type="evidence" value="ECO:0000318"/>
    <property type="project" value="GO_Central"/>
</dbReference>
<dbReference type="GO" id="GO:0003727">
    <property type="term" value="F:single-stranded RNA binding"/>
    <property type="evidence" value="ECO:0000318"/>
    <property type="project" value="GO_Central"/>
</dbReference>
<dbReference type="GO" id="GO:0071035">
    <property type="term" value="P:nuclear polyadenylation-dependent rRNA catabolic process"/>
    <property type="evidence" value="ECO:0000318"/>
    <property type="project" value="GO_Central"/>
</dbReference>
<dbReference type="PROSITE" id="PS50967">
    <property type="entry name" value="HRDC"/>
    <property type="match status" value="1"/>
</dbReference>
<gene>
    <name evidence="4" type="ORF">TVAG_197890</name>
</gene>
<dbReference type="GO" id="GO:0000176">
    <property type="term" value="C:nuclear exosome (RNase complex)"/>
    <property type="evidence" value="ECO:0000318"/>
    <property type="project" value="GO_Central"/>
</dbReference>
<protein>
    <submittedName>
        <fullName evidence="4">HRDC domain containing protein</fullName>
    </submittedName>
</protein>
<dbReference type="Pfam" id="PF00570">
    <property type="entry name" value="HRDC"/>
    <property type="match status" value="1"/>
</dbReference>